<proteinExistence type="inferred from homology"/>
<dbReference type="AlphaFoldDB" id="A0A0J9E3X8"/>
<dbReference type="GO" id="GO:0016811">
    <property type="term" value="F:hydrolase activity, acting on carbon-nitrogen (but not peptide) bonds, in linear amides"/>
    <property type="evidence" value="ECO:0007669"/>
    <property type="project" value="TreeGrafter"/>
</dbReference>
<dbReference type="GO" id="GO:0009231">
    <property type="term" value="P:riboflavin biosynthetic process"/>
    <property type="evidence" value="ECO:0007669"/>
    <property type="project" value="TreeGrafter"/>
</dbReference>
<name>A0A0J9E3X8_9RHOB</name>
<dbReference type="InterPro" id="IPR003785">
    <property type="entry name" value="Creatininase/forma_Hydrolase"/>
</dbReference>
<keyword evidence="4" id="KW-0862">Zinc</keyword>
<dbReference type="EMBL" id="LFTY01000002">
    <property type="protein sequence ID" value="KMW57495.1"/>
    <property type="molecule type" value="Genomic_DNA"/>
</dbReference>
<comment type="similarity">
    <text evidence="5">Belongs to the creatininase superfamily.</text>
</comment>
<dbReference type="SUPFAM" id="SSF102215">
    <property type="entry name" value="Creatininase"/>
    <property type="match status" value="1"/>
</dbReference>
<evidence type="ECO:0000256" key="2">
    <source>
        <dbReference type="ARBA" id="ARBA00022723"/>
    </source>
</evidence>
<dbReference type="Pfam" id="PF02633">
    <property type="entry name" value="Creatininase"/>
    <property type="match status" value="1"/>
</dbReference>
<evidence type="ECO:0000256" key="1">
    <source>
        <dbReference type="ARBA" id="ARBA00001947"/>
    </source>
</evidence>
<dbReference type="InterPro" id="IPR024087">
    <property type="entry name" value="Creatininase-like_sf"/>
</dbReference>
<evidence type="ECO:0000256" key="5">
    <source>
        <dbReference type="ARBA" id="ARBA00024029"/>
    </source>
</evidence>
<dbReference type="RefSeq" id="WP_049643217.1">
    <property type="nucleotide sequence ID" value="NZ_LFTY01000002.1"/>
</dbReference>
<dbReference type="GO" id="GO:0046872">
    <property type="term" value="F:metal ion binding"/>
    <property type="evidence" value="ECO:0007669"/>
    <property type="project" value="UniProtKB-KW"/>
</dbReference>
<reference evidence="6 7" key="1">
    <citation type="submission" date="2015-06" db="EMBL/GenBank/DDBJ databases">
        <title>Draft genome sequence of an Alphaproteobacteria species associated to the Mediterranean sponge Oscarella lobularis.</title>
        <authorList>
            <person name="Jourda C."/>
            <person name="Santini S."/>
            <person name="Claverie J.-M."/>
        </authorList>
    </citation>
    <scope>NUCLEOTIDE SEQUENCE [LARGE SCALE GENOMIC DNA]</scope>
    <source>
        <strain evidence="6">IGS</strain>
    </source>
</reference>
<keyword evidence="7" id="KW-1185">Reference proteome</keyword>
<protein>
    <submittedName>
        <fullName evidence="6">Creatinine amidohydrolase</fullName>
        <ecNumber evidence="6">3.5.2.10</ecNumber>
    </submittedName>
</protein>
<dbReference type="PANTHER" id="PTHR35005">
    <property type="entry name" value="3-DEHYDRO-SCYLLO-INOSOSE HYDROLASE"/>
    <property type="match status" value="1"/>
</dbReference>
<dbReference type="EC" id="3.5.2.10" evidence="6"/>
<keyword evidence="2" id="KW-0479">Metal-binding</keyword>
<accession>A0A0J9E3X8</accession>
<dbReference type="PATRIC" id="fig|1675527.3.peg.2582"/>
<dbReference type="Proteomes" id="UP000037178">
    <property type="component" value="Unassembled WGS sequence"/>
</dbReference>
<sequence length="245" mass="26087">MKLAHCTWYEVADYLSSKRGILLPCGSTEQHGPMGLIGTDAICATEIAGRVANVTNSLVAPELAYTPAPFNTGFPGTISVSAGLFENLAREILTGLHAQGFERIYVLNGHGANLEPLRTAMAGLPEGTVRLRSWWDFNAVNARRQEFYGSWEGMHATPAEVAITQATTRETRHTDADAPPARLSADYIAAHAGDKHGPPAEHRASFPDGRVGSHSALATPEHGRALLAAATKAIADDFSAFTATI</sequence>
<dbReference type="PANTHER" id="PTHR35005:SF1">
    <property type="entry name" value="2-AMINO-5-FORMYLAMINO-6-RIBOSYLAMINOPYRIMIDIN-4(3H)-ONE 5'-MONOPHOSPHATE DEFORMYLASE"/>
    <property type="match status" value="1"/>
</dbReference>
<evidence type="ECO:0000313" key="7">
    <source>
        <dbReference type="Proteomes" id="UP000037178"/>
    </source>
</evidence>
<gene>
    <name evidence="6" type="ORF">AIOL_002460</name>
</gene>
<dbReference type="Gene3D" id="3.40.50.10310">
    <property type="entry name" value="Creatininase"/>
    <property type="match status" value="1"/>
</dbReference>
<dbReference type="GO" id="GO:0047789">
    <property type="term" value="F:creatininase activity"/>
    <property type="evidence" value="ECO:0007669"/>
    <property type="project" value="UniProtKB-EC"/>
</dbReference>
<dbReference type="STRING" id="1675527.AIOL_002460"/>
<organism evidence="6 7">
    <name type="scientific">Candidatus Rhodobacter oscarellae</name>
    <dbReference type="NCBI Taxonomy" id="1675527"/>
    <lineage>
        <taxon>Bacteria</taxon>
        <taxon>Pseudomonadati</taxon>
        <taxon>Pseudomonadota</taxon>
        <taxon>Alphaproteobacteria</taxon>
        <taxon>Rhodobacterales</taxon>
        <taxon>Rhodobacter group</taxon>
        <taxon>Rhodobacter</taxon>
    </lineage>
</organism>
<evidence type="ECO:0000313" key="6">
    <source>
        <dbReference type="EMBL" id="KMW57495.1"/>
    </source>
</evidence>
<comment type="caution">
    <text evidence="6">The sequence shown here is derived from an EMBL/GenBank/DDBJ whole genome shotgun (WGS) entry which is preliminary data.</text>
</comment>
<dbReference type="OrthoDB" id="9801445at2"/>
<evidence type="ECO:0000256" key="3">
    <source>
        <dbReference type="ARBA" id="ARBA00022801"/>
    </source>
</evidence>
<comment type="cofactor">
    <cofactor evidence="1">
        <name>Zn(2+)</name>
        <dbReference type="ChEBI" id="CHEBI:29105"/>
    </cofactor>
</comment>
<evidence type="ECO:0000256" key="4">
    <source>
        <dbReference type="ARBA" id="ARBA00022833"/>
    </source>
</evidence>
<keyword evidence="3 6" id="KW-0378">Hydrolase</keyword>